<dbReference type="EMBL" id="JRZE01000006">
    <property type="protein sequence ID" value="KHF42563.1"/>
    <property type="molecule type" value="Genomic_DNA"/>
</dbReference>
<dbReference type="Proteomes" id="UP000030848">
    <property type="component" value="Unassembled WGS sequence"/>
</dbReference>
<dbReference type="AlphaFoldDB" id="A0A837D499"/>
<evidence type="ECO:0000313" key="2">
    <source>
        <dbReference type="EMBL" id="KHF42563.1"/>
    </source>
</evidence>
<reference evidence="2 3" key="1">
    <citation type="submission" date="2014-10" db="EMBL/GenBank/DDBJ databases">
        <title>Genome sequence of Micropolyspora internatus JCM3315.</title>
        <authorList>
            <person name="Shin S.-K."/>
            <person name="Yi H."/>
        </authorList>
    </citation>
    <scope>NUCLEOTIDE SEQUENCE [LARGE SCALE GENOMIC DNA]</scope>
    <source>
        <strain evidence="2 3">JCM 3315</strain>
    </source>
</reference>
<proteinExistence type="predicted"/>
<sequence length="70" mass="7032">MITSGEAPDPDMIVPAPPCGRDGVAPPTGSGSAENGRGRRVFFGHVGRAVGRHGPECGHAGETAEPGVLQ</sequence>
<name>A0A837D499_9PSEU</name>
<organism evidence="2 3">
    <name type="scientific">Saccharomonospora viridis</name>
    <dbReference type="NCBI Taxonomy" id="1852"/>
    <lineage>
        <taxon>Bacteria</taxon>
        <taxon>Bacillati</taxon>
        <taxon>Actinomycetota</taxon>
        <taxon>Actinomycetes</taxon>
        <taxon>Pseudonocardiales</taxon>
        <taxon>Pseudonocardiaceae</taxon>
        <taxon>Saccharomonospora</taxon>
    </lineage>
</organism>
<comment type="caution">
    <text evidence="2">The sequence shown here is derived from an EMBL/GenBank/DDBJ whole genome shotgun (WGS) entry which is preliminary data.</text>
</comment>
<accession>A0A837D499</accession>
<feature type="region of interest" description="Disordered" evidence="1">
    <location>
        <begin position="1"/>
        <end position="38"/>
    </location>
</feature>
<evidence type="ECO:0000313" key="3">
    <source>
        <dbReference type="Proteomes" id="UP000030848"/>
    </source>
</evidence>
<gene>
    <name evidence="2" type="ORF">MINT15_27650</name>
</gene>
<protein>
    <submittedName>
        <fullName evidence="2">Uncharacterized protein</fullName>
    </submittedName>
</protein>
<evidence type="ECO:0000256" key="1">
    <source>
        <dbReference type="SAM" id="MobiDB-lite"/>
    </source>
</evidence>